<evidence type="ECO:0000256" key="10">
    <source>
        <dbReference type="SAM" id="MobiDB-lite"/>
    </source>
</evidence>
<gene>
    <name evidence="12" type="primary">fliH</name>
    <name evidence="12" type="ORF">WCN91_07720</name>
</gene>
<evidence type="ECO:0000256" key="2">
    <source>
        <dbReference type="ARBA" id="ARBA00004496"/>
    </source>
</evidence>
<dbReference type="PANTHER" id="PTHR34982:SF1">
    <property type="entry name" value="FLAGELLAR ASSEMBLY PROTEIN FLIH"/>
    <property type="match status" value="1"/>
</dbReference>
<feature type="domain" description="Flagellar assembly protein FliH/Type III secretion system HrpE" evidence="11">
    <location>
        <begin position="138"/>
        <end position="264"/>
    </location>
</feature>
<keyword evidence="9" id="KW-1006">Bacterial flagellum protein export</keyword>
<evidence type="ECO:0000256" key="4">
    <source>
        <dbReference type="ARBA" id="ARBA00016507"/>
    </source>
</evidence>
<proteinExistence type="inferred from homology"/>
<dbReference type="NCBIfam" id="NF004270">
    <property type="entry name" value="PRK05687.2-1"/>
    <property type="match status" value="1"/>
</dbReference>
<evidence type="ECO:0000259" key="11">
    <source>
        <dbReference type="Pfam" id="PF02108"/>
    </source>
</evidence>
<keyword evidence="7" id="KW-1005">Bacterial flagellum biogenesis</keyword>
<reference evidence="12 13" key="1">
    <citation type="submission" date="2024-03" db="EMBL/GenBank/DDBJ databases">
        <title>Pseudoalteromonas qingdaonensis sp. nov., isolated from the intestines of marine benthic organisms.</title>
        <authorList>
            <person name="Lin X."/>
            <person name="Fang S."/>
            <person name="Hu X."/>
        </authorList>
    </citation>
    <scope>NUCLEOTIDE SEQUENCE [LARGE SCALE GENOMIC DNA]</scope>
    <source>
        <strain evidence="12 13">YIC-827</strain>
    </source>
</reference>
<keyword evidence="13" id="KW-1185">Reference proteome</keyword>
<evidence type="ECO:0000256" key="5">
    <source>
        <dbReference type="ARBA" id="ARBA00022448"/>
    </source>
</evidence>
<keyword evidence="8" id="KW-0653">Protein transport</keyword>
<feature type="region of interest" description="Disordered" evidence="10">
    <location>
        <begin position="33"/>
        <end position="70"/>
    </location>
</feature>
<keyword evidence="12" id="KW-0966">Cell projection</keyword>
<dbReference type="PANTHER" id="PTHR34982">
    <property type="entry name" value="YOP PROTEINS TRANSLOCATION PROTEIN L"/>
    <property type="match status" value="1"/>
</dbReference>
<dbReference type="InterPro" id="IPR051472">
    <property type="entry name" value="T3SS_Stator/FliH"/>
</dbReference>
<dbReference type="InterPro" id="IPR000563">
    <property type="entry name" value="Flag_FliH"/>
</dbReference>
<comment type="caution">
    <text evidence="12">The sequence shown here is derived from an EMBL/GenBank/DDBJ whole genome shotgun (WGS) entry which is preliminary data.</text>
</comment>
<evidence type="ECO:0000256" key="3">
    <source>
        <dbReference type="ARBA" id="ARBA00006602"/>
    </source>
</evidence>
<protein>
    <recommendedName>
        <fullName evidence="4">Flagellar assembly protein FliH</fullName>
    </recommendedName>
</protein>
<comment type="similarity">
    <text evidence="3">Belongs to the FliH family.</text>
</comment>
<comment type="function">
    <text evidence="1">Needed for flagellar regrowth and assembly.</text>
</comment>
<dbReference type="PRINTS" id="PR01003">
    <property type="entry name" value="FLGFLIH"/>
</dbReference>
<evidence type="ECO:0000256" key="9">
    <source>
        <dbReference type="ARBA" id="ARBA00023225"/>
    </source>
</evidence>
<keyword evidence="6" id="KW-0963">Cytoplasm</keyword>
<evidence type="ECO:0000256" key="6">
    <source>
        <dbReference type="ARBA" id="ARBA00022490"/>
    </source>
</evidence>
<evidence type="ECO:0000256" key="8">
    <source>
        <dbReference type="ARBA" id="ARBA00022927"/>
    </source>
</evidence>
<dbReference type="Pfam" id="PF02108">
    <property type="entry name" value="FliH"/>
    <property type="match status" value="1"/>
</dbReference>
<comment type="subcellular location">
    <subcellularLocation>
        <location evidence="2">Cytoplasm</location>
    </subcellularLocation>
</comment>
<feature type="region of interest" description="Disordered" evidence="10">
    <location>
        <begin position="1"/>
        <end position="20"/>
    </location>
</feature>
<feature type="compositionally biased region" description="Basic and acidic residues" evidence="10">
    <location>
        <begin position="1"/>
        <end position="13"/>
    </location>
</feature>
<dbReference type="EMBL" id="JBCGCU010000007">
    <property type="protein sequence ID" value="MEM0515319.1"/>
    <property type="molecule type" value="Genomic_DNA"/>
</dbReference>
<dbReference type="InterPro" id="IPR018035">
    <property type="entry name" value="Flagellar_FliH/T3SS_HrpE"/>
</dbReference>
<dbReference type="RefSeq" id="WP_342677868.1">
    <property type="nucleotide sequence ID" value="NZ_JBCGCU010000007.1"/>
</dbReference>
<evidence type="ECO:0000313" key="12">
    <source>
        <dbReference type="EMBL" id="MEM0515319.1"/>
    </source>
</evidence>
<keyword evidence="12" id="KW-0969">Cilium</keyword>
<dbReference type="Proteomes" id="UP001447008">
    <property type="component" value="Unassembled WGS sequence"/>
</dbReference>
<sequence>MQDTKLHRGRPLEASEAAEELLQHWPIPDVTASAESLQGRSTAFGTPLEQLYHASEQEAGDEEIHTAQEPELPKLTMEELEQIRQDAYEEGLQQGHEQGYIDGFAKGVSEGKEAGFKEGQQLGQEQGVADAKPLIDDQIALLKSLLTALDEPAKRLDQEVEQELLFLASELAKAVTLSEIRTNPDIILAALRAATDALPSNEAMCQIYLHPDDLAQVQSHFDEQQLSNRHWQLLSEPTMERGGCHIKQQRSSIDMSLSQRLQQVIGGFLQDAGVAVKGQD</sequence>
<evidence type="ECO:0000256" key="7">
    <source>
        <dbReference type="ARBA" id="ARBA00022795"/>
    </source>
</evidence>
<organism evidence="12 13">
    <name type="scientific">Pseudoalteromonas qingdaonensis</name>
    <dbReference type="NCBI Taxonomy" id="3131913"/>
    <lineage>
        <taxon>Bacteria</taxon>
        <taxon>Pseudomonadati</taxon>
        <taxon>Pseudomonadota</taxon>
        <taxon>Gammaproteobacteria</taxon>
        <taxon>Alteromonadales</taxon>
        <taxon>Pseudoalteromonadaceae</taxon>
        <taxon>Pseudoalteromonas</taxon>
    </lineage>
</organism>
<keyword evidence="5" id="KW-0813">Transport</keyword>
<evidence type="ECO:0000313" key="13">
    <source>
        <dbReference type="Proteomes" id="UP001447008"/>
    </source>
</evidence>
<keyword evidence="12" id="KW-0282">Flagellum</keyword>
<name>A0ABU9MVM2_9GAMM</name>
<feature type="compositionally biased region" description="Polar residues" evidence="10">
    <location>
        <begin position="33"/>
        <end position="44"/>
    </location>
</feature>
<accession>A0ABU9MVM2</accession>
<evidence type="ECO:0000256" key="1">
    <source>
        <dbReference type="ARBA" id="ARBA00003041"/>
    </source>
</evidence>